<organism evidence="1 2">
    <name type="scientific">Dyella soli</name>
    <dbReference type="NCBI Taxonomy" id="522319"/>
    <lineage>
        <taxon>Bacteria</taxon>
        <taxon>Pseudomonadati</taxon>
        <taxon>Pseudomonadota</taxon>
        <taxon>Gammaproteobacteria</taxon>
        <taxon>Lysobacterales</taxon>
        <taxon>Rhodanobacteraceae</taxon>
        <taxon>Dyella</taxon>
    </lineage>
</organism>
<dbReference type="InterPro" id="IPR023214">
    <property type="entry name" value="HAD_sf"/>
</dbReference>
<dbReference type="Pfam" id="PF00702">
    <property type="entry name" value="Hydrolase"/>
    <property type="match status" value="1"/>
</dbReference>
<dbReference type="Gene3D" id="3.40.50.1000">
    <property type="entry name" value="HAD superfamily/HAD-like"/>
    <property type="match status" value="1"/>
</dbReference>
<dbReference type="CDD" id="cd02603">
    <property type="entry name" value="HAD_sEH-N_like"/>
    <property type="match status" value="1"/>
</dbReference>
<dbReference type="Proteomes" id="UP000291822">
    <property type="component" value="Unassembled WGS sequence"/>
</dbReference>
<dbReference type="PRINTS" id="PR00413">
    <property type="entry name" value="HADHALOGNASE"/>
</dbReference>
<evidence type="ECO:0000313" key="1">
    <source>
        <dbReference type="EMBL" id="TCI13548.1"/>
    </source>
</evidence>
<dbReference type="RefSeq" id="WP_131149669.1">
    <property type="nucleotide sequence ID" value="NZ_SJTG01000001.1"/>
</dbReference>
<keyword evidence="2" id="KW-1185">Reference proteome</keyword>
<reference evidence="1 2" key="1">
    <citation type="submission" date="2019-02" db="EMBL/GenBank/DDBJ databases">
        <title>Dyella amyloliquefaciens sp. nov., isolated from forest soil.</title>
        <authorList>
            <person name="Gao Z.-H."/>
            <person name="Qiu L.-H."/>
        </authorList>
    </citation>
    <scope>NUCLEOTIDE SEQUENCE [LARGE SCALE GENOMIC DNA]</scope>
    <source>
        <strain evidence="1 2">KACC 12747</strain>
    </source>
</reference>
<dbReference type="SFLD" id="SFLDG01129">
    <property type="entry name" value="C1.5:_HAD__Beta-PGM__Phosphata"/>
    <property type="match status" value="1"/>
</dbReference>
<dbReference type="EMBL" id="SJTG01000001">
    <property type="protein sequence ID" value="TCI13548.1"/>
    <property type="molecule type" value="Genomic_DNA"/>
</dbReference>
<evidence type="ECO:0000313" key="2">
    <source>
        <dbReference type="Proteomes" id="UP000291822"/>
    </source>
</evidence>
<dbReference type="InterPro" id="IPR036412">
    <property type="entry name" value="HAD-like_sf"/>
</dbReference>
<accession>A0A4R0Z288</accession>
<dbReference type="SFLD" id="SFLDS00003">
    <property type="entry name" value="Haloacid_Dehalogenase"/>
    <property type="match status" value="1"/>
</dbReference>
<dbReference type="NCBIfam" id="TIGR01509">
    <property type="entry name" value="HAD-SF-IA-v3"/>
    <property type="match status" value="1"/>
</dbReference>
<proteinExistence type="predicted"/>
<dbReference type="PANTHER" id="PTHR43611:SF3">
    <property type="entry name" value="FLAVIN MONONUCLEOTIDE HYDROLASE 1, CHLOROPLATIC"/>
    <property type="match status" value="1"/>
</dbReference>
<dbReference type="PANTHER" id="PTHR43611">
    <property type="entry name" value="ALPHA-D-GLUCOSE 1-PHOSPHATE PHOSPHATASE"/>
    <property type="match status" value="1"/>
</dbReference>
<sequence length="207" mass="23635">MIDTVVFDLGGVLIDWNPRHFFRPVFNDDEAMEHFLAHVCNQAWNEQQDAGRSWHEATAMLVSQFPEHQAMIEAYRTGWEKMLGGVFQDTIDILAELRAAGIRLYALTNWSHETFPIALERYEFLQWFEGIVVSGEEHLIKPDARIFDVLLQRYAIDPDRALYVDDSARNVDASRALGMRAWQFQGAGGFRDWLVAHGVLARAGGVP</sequence>
<comment type="caution">
    <text evidence="1">The sequence shown here is derived from an EMBL/GenBank/DDBJ whole genome shotgun (WGS) entry which is preliminary data.</text>
</comment>
<dbReference type="SUPFAM" id="SSF56784">
    <property type="entry name" value="HAD-like"/>
    <property type="match status" value="1"/>
</dbReference>
<gene>
    <name evidence="1" type="ORF">EZM97_09870</name>
</gene>
<dbReference type="InterPro" id="IPR023198">
    <property type="entry name" value="PGP-like_dom2"/>
</dbReference>
<dbReference type="AlphaFoldDB" id="A0A4R0Z288"/>
<dbReference type="Gene3D" id="1.10.150.240">
    <property type="entry name" value="Putative phosphatase, domain 2"/>
    <property type="match status" value="1"/>
</dbReference>
<dbReference type="InterPro" id="IPR006439">
    <property type="entry name" value="HAD-SF_hydro_IA"/>
</dbReference>
<name>A0A4R0Z288_9GAMM</name>
<protein>
    <submittedName>
        <fullName evidence="1">HAD family phosphatase</fullName>
    </submittedName>
</protein>